<reference evidence="2" key="1">
    <citation type="submission" date="2015-07" db="EMBL/GenBank/DDBJ databases">
        <title>Adaptation to a free-living lifestyle via gene acquisitions in the diplomonad Trepomonas sp. PC1.</title>
        <authorList>
            <person name="Xu F."/>
            <person name="Jerlstrom-Hultqvist J."/>
            <person name="Kolisko M."/>
            <person name="Simpson A.G.B."/>
            <person name="Roger A.J."/>
            <person name="Svard S.G."/>
            <person name="Andersson J.O."/>
        </authorList>
    </citation>
    <scope>NUCLEOTIDE SEQUENCE</scope>
    <source>
        <strain evidence="2">PC1</strain>
    </source>
</reference>
<evidence type="ECO:0000313" key="2">
    <source>
        <dbReference type="EMBL" id="JAP94588.1"/>
    </source>
</evidence>
<dbReference type="Gene3D" id="2.130.10.10">
    <property type="entry name" value="YVTN repeat-like/Quinoprotein amine dehydrogenase"/>
    <property type="match status" value="1"/>
</dbReference>
<dbReference type="SMART" id="SM00320">
    <property type="entry name" value="WD40"/>
    <property type="match status" value="2"/>
</dbReference>
<dbReference type="InterPro" id="IPR036322">
    <property type="entry name" value="WD40_repeat_dom_sf"/>
</dbReference>
<dbReference type="Pfam" id="PF00400">
    <property type="entry name" value="WD40"/>
    <property type="match status" value="1"/>
</dbReference>
<dbReference type="EMBL" id="GDID01002018">
    <property type="protein sequence ID" value="JAP94588.1"/>
    <property type="molecule type" value="Transcribed_RNA"/>
</dbReference>
<proteinExistence type="predicted"/>
<organism evidence="2">
    <name type="scientific">Trepomonas sp. PC1</name>
    <dbReference type="NCBI Taxonomy" id="1076344"/>
    <lineage>
        <taxon>Eukaryota</taxon>
        <taxon>Metamonada</taxon>
        <taxon>Diplomonadida</taxon>
        <taxon>Hexamitidae</taxon>
        <taxon>Hexamitinae</taxon>
        <taxon>Trepomonas</taxon>
    </lineage>
</organism>
<gene>
    <name evidence="2" type="ORF">TPC1_12707</name>
</gene>
<dbReference type="InterPro" id="IPR001680">
    <property type="entry name" value="WD40_rpt"/>
</dbReference>
<evidence type="ECO:0000256" key="1">
    <source>
        <dbReference type="PROSITE-ProRule" id="PRU00221"/>
    </source>
</evidence>
<dbReference type="SUPFAM" id="SSF50978">
    <property type="entry name" value="WD40 repeat-like"/>
    <property type="match status" value="1"/>
</dbReference>
<sequence length="552" mass="61556">TQTQMKQVILPSFPNTERSFRSKIIPLNDKTVIFARGRKVHIFDLEQNTVSFVDHKSKVTAIATSPDFIASASEDGNIKVYSSQNLKVEFEFKADAQIDLVFINFKLYGCSAKKLTMFDLETGQVLPLPLVGKMQFLCKFQDELVTVDQGGDVTFYSGNAIIKTISLSQFTTSVFSDQQLYVGFLSGQVAVIDSNFEVSTSQVHSGAVYGIFSSNGKIFSCGAVGAVIQHETAKKLEISQSKNFQLDLVGGGAVFGKILCATLNGQWLFADVDLSGYKLQIGFQKPIDRLFLCGDLFASQQGFLANVTKSLQIEFADALLLDEFNGDLMAFSGSSSMNLKTMERRETLLNALAVFKFSEFQIIGITQKEVVLYDFLKQERKTVFQLPTQYSEVICGDYLDKNLVLSLKNKSQSKKSSIILIKTSSQKDFSWNQRKSEYFARCTFVKCDSAGFLAAGSDNRLCYFEYADFSKEEADIEPANGYMDHSKQFGLINCCYFRGNAAVVGADMGIFEWDISEKKRTKKWRKITDEVNCTCILGEIAGGQDGVLFKYE</sequence>
<protein>
    <submittedName>
        <fullName evidence="2">WD domain, G-beta repeat-containing protein</fullName>
    </submittedName>
</protein>
<feature type="non-terminal residue" evidence="2">
    <location>
        <position position="1"/>
    </location>
</feature>
<dbReference type="AlphaFoldDB" id="A0A146KEF6"/>
<keyword evidence="1" id="KW-0853">WD repeat</keyword>
<accession>A0A146KEF6</accession>
<feature type="repeat" description="WD" evidence="1">
    <location>
        <begin position="52"/>
        <end position="82"/>
    </location>
</feature>
<dbReference type="PROSITE" id="PS50082">
    <property type="entry name" value="WD_REPEATS_2"/>
    <property type="match status" value="1"/>
</dbReference>
<name>A0A146KEF6_9EUKA</name>
<dbReference type="InterPro" id="IPR015943">
    <property type="entry name" value="WD40/YVTN_repeat-like_dom_sf"/>
</dbReference>